<gene>
    <name evidence="1" type="ORF">RPERSI_LOCUS6073</name>
</gene>
<protein>
    <submittedName>
        <fullName evidence="1">19070_t:CDS:1</fullName>
    </submittedName>
</protein>
<sequence length="44" mass="5149">ATYYMALCHMHGYGPEQNKEMALSIATYLHKRIDMKMLGIFIEK</sequence>
<feature type="non-terminal residue" evidence="1">
    <location>
        <position position="1"/>
    </location>
</feature>
<dbReference type="Proteomes" id="UP000789920">
    <property type="component" value="Unassembled WGS sequence"/>
</dbReference>
<dbReference type="EMBL" id="CAJVQC010009484">
    <property type="protein sequence ID" value="CAG8605138.1"/>
    <property type="molecule type" value="Genomic_DNA"/>
</dbReference>
<keyword evidence="2" id="KW-1185">Reference proteome</keyword>
<proteinExistence type="predicted"/>
<evidence type="ECO:0000313" key="2">
    <source>
        <dbReference type="Proteomes" id="UP000789920"/>
    </source>
</evidence>
<organism evidence="1 2">
    <name type="scientific">Racocetra persica</name>
    <dbReference type="NCBI Taxonomy" id="160502"/>
    <lineage>
        <taxon>Eukaryota</taxon>
        <taxon>Fungi</taxon>
        <taxon>Fungi incertae sedis</taxon>
        <taxon>Mucoromycota</taxon>
        <taxon>Glomeromycotina</taxon>
        <taxon>Glomeromycetes</taxon>
        <taxon>Diversisporales</taxon>
        <taxon>Gigasporaceae</taxon>
        <taxon>Racocetra</taxon>
    </lineage>
</organism>
<evidence type="ECO:0000313" key="1">
    <source>
        <dbReference type="EMBL" id="CAG8605138.1"/>
    </source>
</evidence>
<reference evidence="1" key="1">
    <citation type="submission" date="2021-06" db="EMBL/GenBank/DDBJ databases">
        <authorList>
            <person name="Kallberg Y."/>
            <person name="Tangrot J."/>
            <person name="Rosling A."/>
        </authorList>
    </citation>
    <scope>NUCLEOTIDE SEQUENCE</scope>
    <source>
        <strain evidence="1">MA461A</strain>
    </source>
</reference>
<comment type="caution">
    <text evidence="1">The sequence shown here is derived from an EMBL/GenBank/DDBJ whole genome shotgun (WGS) entry which is preliminary data.</text>
</comment>
<accession>A0ACA9MRV6</accession>
<name>A0ACA9MRV6_9GLOM</name>